<feature type="transmembrane region" description="Helical" evidence="1">
    <location>
        <begin position="20"/>
        <end position="44"/>
    </location>
</feature>
<keyword evidence="3" id="KW-1185">Reference proteome</keyword>
<keyword evidence="1" id="KW-0812">Transmembrane</keyword>
<evidence type="ECO:0000313" key="3">
    <source>
        <dbReference type="Proteomes" id="UP000474757"/>
    </source>
</evidence>
<reference evidence="2 3" key="1">
    <citation type="submission" date="2020-02" db="EMBL/GenBank/DDBJ databases">
        <title>Pseudoroseicyclus tamarix, sp. nov., isolated from offshore sediment of a Tamarix chinensis forest.</title>
        <authorList>
            <person name="Gai Y."/>
        </authorList>
    </citation>
    <scope>NUCLEOTIDE SEQUENCE [LARGE SCALE GENOMIC DNA]</scope>
    <source>
        <strain evidence="2 3">CLL3-39</strain>
    </source>
</reference>
<name>A0A6B2K1T5_9RHOB</name>
<dbReference type="RefSeq" id="WP_163894045.1">
    <property type="nucleotide sequence ID" value="NZ_JAAFYS010000003.1"/>
</dbReference>
<accession>A0A6B2K1T5</accession>
<dbReference type="EMBL" id="JAAGAB010000003">
    <property type="protein sequence ID" value="NDV01722.1"/>
    <property type="molecule type" value="Genomic_DNA"/>
</dbReference>
<evidence type="ECO:0000256" key="1">
    <source>
        <dbReference type="SAM" id="Phobius"/>
    </source>
</evidence>
<proteinExistence type="predicted"/>
<organism evidence="2 3">
    <name type="scientific">Pseudoroseicyclus tamaricis</name>
    <dbReference type="NCBI Taxonomy" id="2705421"/>
    <lineage>
        <taxon>Bacteria</taxon>
        <taxon>Pseudomonadati</taxon>
        <taxon>Pseudomonadota</taxon>
        <taxon>Alphaproteobacteria</taxon>
        <taxon>Rhodobacterales</taxon>
        <taxon>Paracoccaceae</taxon>
        <taxon>Pseudoroseicyclus</taxon>
    </lineage>
</organism>
<sequence length="45" mass="4541">MPRPHASVQTAVPEAPRLTPLGAALLALALSIPGGLLLMAINALI</sequence>
<comment type="caution">
    <text evidence="2">The sequence shown here is derived from an EMBL/GenBank/DDBJ whole genome shotgun (WGS) entry which is preliminary data.</text>
</comment>
<protein>
    <submittedName>
        <fullName evidence="2">Uncharacterized protein</fullName>
    </submittedName>
</protein>
<gene>
    <name evidence="2" type="ORF">GZA08_12180</name>
</gene>
<keyword evidence="1" id="KW-0472">Membrane</keyword>
<keyword evidence="1" id="KW-1133">Transmembrane helix</keyword>
<dbReference type="AlphaFoldDB" id="A0A6B2K1T5"/>
<evidence type="ECO:0000313" key="2">
    <source>
        <dbReference type="EMBL" id="NDV01722.1"/>
    </source>
</evidence>
<dbReference type="Proteomes" id="UP000474757">
    <property type="component" value="Unassembled WGS sequence"/>
</dbReference>